<evidence type="ECO:0000256" key="2">
    <source>
        <dbReference type="ARBA" id="ARBA00009695"/>
    </source>
</evidence>
<dbReference type="InterPro" id="IPR036388">
    <property type="entry name" value="WH-like_DNA-bd_sf"/>
</dbReference>
<reference evidence="7 8" key="1">
    <citation type="submission" date="2009-01" db="EMBL/GenBank/DDBJ databases">
        <title>Complete sequence of chromosome of Methylobacterium nodulans ORS 2060.</title>
        <authorList>
            <consortium name="US DOE Joint Genome Institute"/>
            <person name="Lucas S."/>
            <person name="Copeland A."/>
            <person name="Lapidus A."/>
            <person name="Glavina del Rio T."/>
            <person name="Dalin E."/>
            <person name="Tice H."/>
            <person name="Bruce D."/>
            <person name="Goodwin L."/>
            <person name="Pitluck S."/>
            <person name="Sims D."/>
            <person name="Brettin T."/>
            <person name="Detter J.C."/>
            <person name="Han C."/>
            <person name="Larimer F."/>
            <person name="Land M."/>
            <person name="Hauser L."/>
            <person name="Kyrpides N."/>
            <person name="Ivanova N."/>
            <person name="Marx C.J."/>
            <person name="Richardson P."/>
        </authorList>
    </citation>
    <scope>NUCLEOTIDE SEQUENCE [LARGE SCALE GENOMIC DNA]</scope>
    <source>
        <strain evidence="8">LMG 21967 / CNCM I-2342 / ORS 2060</strain>
    </source>
</reference>
<evidence type="ECO:0000256" key="3">
    <source>
        <dbReference type="ARBA" id="ARBA00018111"/>
    </source>
</evidence>
<organism evidence="7 8">
    <name type="scientific">Methylobacterium nodulans (strain LMG 21967 / CNCM I-2342 / ORS 2060)</name>
    <dbReference type="NCBI Taxonomy" id="460265"/>
    <lineage>
        <taxon>Bacteria</taxon>
        <taxon>Pseudomonadati</taxon>
        <taxon>Pseudomonadota</taxon>
        <taxon>Alphaproteobacteria</taxon>
        <taxon>Hyphomicrobiales</taxon>
        <taxon>Methylobacteriaceae</taxon>
        <taxon>Methylobacterium</taxon>
    </lineage>
</organism>
<comment type="similarity">
    <text evidence="2">Belongs to the RecX family.</text>
</comment>
<dbReference type="OrthoDB" id="5507982at2"/>
<feature type="domain" description="RecX second three-helical" evidence="6">
    <location>
        <begin position="93"/>
        <end position="133"/>
    </location>
</feature>
<gene>
    <name evidence="7" type="ordered locus">Mnod_0520</name>
</gene>
<feature type="region of interest" description="Disordered" evidence="5">
    <location>
        <begin position="1"/>
        <end position="21"/>
    </location>
</feature>
<sequence>MRVKTIEDASAIPAAHEDADRHGGMTALPISAASLERAALAYLERYGASTDMLRRVLLRRVAGRCRLRGEDPADFAALVEAVVAKAGRAGLVDDTIFADAKVRTLRRRGGSARAIHAKLAAKGVDRETVQAALAAHEADRGEDDEAAAARAYARRRRLGPWRRAEERAEARMRDLAAMARAGFAPSLARRVIDGEGETGAAAPDRE</sequence>
<protein>
    <recommendedName>
        <fullName evidence="3">Regulatory protein RecX</fullName>
    </recommendedName>
</protein>
<evidence type="ECO:0000313" key="7">
    <source>
        <dbReference type="EMBL" id="ACL55561.1"/>
    </source>
</evidence>
<dbReference type="eggNOG" id="COG2137">
    <property type="taxonomic scope" value="Bacteria"/>
</dbReference>
<evidence type="ECO:0000256" key="5">
    <source>
        <dbReference type="SAM" id="MobiDB-lite"/>
    </source>
</evidence>
<evidence type="ECO:0000256" key="4">
    <source>
        <dbReference type="ARBA" id="ARBA00022490"/>
    </source>
</evidence>
<dbReference type="GO" id="GO:0005737">
    <property type="term" value="C:cytoplasm"/>
    <property type="evidence" value="ECO:0007669"/>
    <property type="project" value="UniProtKB-SubCell"/>
</dbReference>
<dbReference type="EMBL" id="CP001349">
    <property type="protein sequence ID" value="ACL55561.1"/>
    <property type="molecule type" value="Genomic_DNA"/>
</dbReference>
<keyword evidence="4" id="KW-0963">Cytoplasm</keyword>
<evidence type="ECO:0000259" key="6">
    <source>
        <dbReference type="Pfam" id="PF02631"/>
    </source>
</evidence>
<dbReference type="Proteomes" id="UP000008207">
    <property type="component" value="Chromosome"/>
</dbReference>
<dbReference type="Pfam" id="PF02631">
    <property type="entry name" value="RecX_HTH2"/>
    <property type="match status" value="1"/>
</dbReference>
<dbReference type="KEGG" id="mno:Mnod_0520"/>
<comment type="subcellular location">
    <subcellularLocation>
        <location evidence="1">Cytoplasm</location>
    </subcellularLocation>
</comment>
<dbReference type="InterPro" id="IPR053924">
    <property type="entry name" value="RecX_HTH_2nd"/>
</dbReference>
<keyword evidence="8" id="KW-1185">Reference proteome</keyword>
<proteinExistence type="inferred from homology"/>
<evidence type="ECO:0000313" key="8">
    <source>
        <dbReference type="Proteomes" id="UP000008207"/>
    </source>
</evidence>
<accession>B8ICH3</accession>
<name>B8ICH3_METNO</name>
<dbReference type="Gene3D" id="1.10.10.10">
    <property type="entry name" value="Winged helix-like DNA-binding domain superfamily/Winged helix DNA-binding domain"/>
    <property type="match status" value="1"/>
</dbReference>
<dbReference type="AlphaFoldDB" id="B8ICH3"/>
<dbReference type="STRING" id="460265.Mnod_0520"/>
<dbReference type="HOGENOM" id="CLU_090972_2_0_5"/>
<evidence type="ECO:0000256" key="1">
    <source>
        <dbReference type="ARBA" id="ARBA00004496"/>
    </source>
</evidence>